<dbReference type="PRINTS" id="PR01386">
    <property type="entry name" value="CCMCBIOGNSIS"/>
</dbReference>
<comment type="similarity">
    <text evidence="3">Belongs to the CcmC/CycZ/HelC family.</text>
</comment>
<organism evidence="11 12">
    <name type="scientific">Edaphobacter modestus</name>
    <dbReference type="NCBI Taxonomy" id="388466"/>
    <lineage>
        <taxon>Bacteria</taxon>
        <taxon>Pseudomonadati</taxon>
        <taxon>Acidobacteriota</taxon>
        <taxon>Terriglobia</taxon>
        <taxon>Terriglobales</taxon>
        <taxon>Acidobacteriaceae</taxon>
        <taxon>Edaphobacter</taxon>
    </lineage>
</organism>
<dbReference type="RefSeq" id="WP_130418858.1">
    <property type="nucleotide sequence ID" value="NZ_SHKW01000001.1"/>
</dbReference>
<dbReference type="InterPro" id="IPR002541">
    <property type="entry name" value="Cyt_c_assembly"/>
</dbReference>
<accession>A0A4V6MFU4</accession>
<protein>
    <recommendedName>
        <fullName evidence="4">Heme exporter protein C</fullName>
    </recommendedName>
</protein>
<evidence type="ECO:0000256" key="6">
    <source>
        <dbReference type="ARBA" id="ARBA00022748"/>
    </source>
</evidence>
<gene>
    <name evidence="11" type="ORF">BDD14_2332</name>
</gene>
<evidence type="ECO:0000256" key="1">
    <source>
        <dbReference type="ARBA" id="ARBA00002442"/>
    </source>
</evidence>
<evidence type="ECO:0000256" key="9">
    <source>
        <dbReference type="SAM" id="Phobius"/>
    </source>
</evidence>
<dbReference type="InterPro" id="IPR045062">
    <property type="entry name" value="Cyt_c_biogenesis_CcsA/CcmC"/>
</dbReference>
<dbReference type="PANTHER" id="PTHR30071">
    <property type="entry name" value="HEME EXPORTER PROTEIN C"/>
    <property type="match status" value="1"/>
</dbReference>
<dbReference type="Pfam" id="PF01578">
    <property type="entry name" value="Cytochrom_C_asm"/>
    <property type="match status" value="1"/>
</dbReference>
<keyword evidence="6" id="KW-0201">Cytochrome c-type biogenesis</keyword>
<keyword evidence="7 9" id="KW-1133">Transmembrane helix</keyword>
<dbReference type="InterPro" id="IPR003557">
    <property type="entry name" value="Cyt_c_biogenesis_CcmC"/>
</dbReference>
<dbReference type="GO" id="GO:0017004">
    <property type="term" value="P:cytochrome complex assembly"/>
    <property type="evidence" value="ECO:0007669"/>
    <property type="project" value="UniProtKB-KW"/>
</dbReference>
<reference evidence="11 12" key="1">
    <citation type="submission" date="2019-02" db="EMBL/GenBank/DDBJ databases">
        <title>Genomic Encyclopedia of Archaeal and Bacterial Type Strains, Phase II (KMG-II): from individual species to whole genera.</title>
        <authorList>
            <person name="Goeker M."/>
        </authorList>
    </citation>
    <scope>NUCLEOTIDE SEQUENCE [LARGE SCALE GENOMIC DNA]</scope>
    <source>
        <strain evidence="11 12">DSM 18101</strain>
    </source>
</reference>
<evidence type="ECO:0000256" key="8">
    <source>
        <dbReference type="ARBA" id="ARBA00023136"/>
    </source>
</evidence>
<evidence type="ECO:0000256" key="2">
    <source>
        <dbReference type="ARBA" id="ARBA00004141"/>
    </source>
</evidence>
<dbReference type="EMBL" id="SHKW01000001">
    <property type="protein sequence ID" value="RZU40846.1"/>
    <property type="molecule type" value="Genomic_DNA"/>
</dbReference>
<feature type="transmembrane region" description="Helical" evidence="9">
    <location>
        <begin position="21"/>
        <end position="43"/>
    </location>
</feature>
<feature type="transmembrane region" description="Helical" evidence="9">
    <location>
        <begin position="213"/>
        <end position="233"/>
    </location>
</feature>
<evidence type="ECO:0000259" key="10">
    <source>
        <dbReference type="Pfam" id="PF01578"/>
    </source>
</evidence>
<comment type="subcellular location">
    <subcellularLocation>
        <location evidence="2">Membrane</location>
        <topology evidence="2">Multi-pass membrane protein</topology>
    </subcellularLocation>
</comment>
<feature type="transmembrane region" description="Helical" evidence="9">
    <location>
        <begin position="98"/>
        <end position="122"/>
    </location>
</feature>
<dbReference type="GO" id="GO:0015232">
    <property type="term" value="F:heme transmembrane transporter activity"/>
    <property type="evidence" value="ECO:0007669"/>
    <property type="project" value="InterPro"/>
</dbReference>
<feature type="transmembrane region" description="Helical" evidence="9">
    <location>
        <begin position="128"/>
        <end position="151"/>
    </location>
</feature>
<evidence type="ECO:0000313" key="12">
    <source>
        <dbReference type="Proteomes" id="UP000292958"/>
    </source>
</evidence>
<evidence type="ECO:0000256" key="4">
    <source>
        <dbReference type="ARBA" id="ARBA00016463"/>
    </source>
</evidence>
<keyword evidence="8 9" id="KW-0472">Membrane</keyword>
<sequence>MAKQYLAEIRRENSRMKKMGKVFLGLWSVLTVSLLGYGLFLALRGSPPDAEQGNMIRAFYYHFPNWIGAAIFLPLNLLASIAYLAFRNKNTLAATKADAMALATAEMGVLYCILGMVTGSLWGREEWGIWWTWDARLTTTLMLALIYVAYLMTRHLTSGSSRATICAVLAIFGFVDMPIVYMSTQWWRTQHPAPVFGGAEGSGVAPSMLKPTLWNVAGWVAWGILIVGIRYMAELRSQLQEQEETLRVTDSSTAQESIHV</sequence>
<keyword evidence="5 9" id="KW-0812">Transmembrane</keyword>
<keyword evidence="12" id="KW-1185">Reference proteome</keyword>
<dbReference type="OrthoDB" id="9814290at2"/>
<evidence type="ECO:0000256" key="5">
    <source>
        <dbReference type="ARBA" id="ARBA00022692"/>
    </source>
</evidence>
<feature type="transmembrane region" description="Helical" evidence="9">
    <location>
        <begin position="63"/>
        <end position="86"/>
    </location>
</feature>
<dbReference type="Proteomes" id="UP000292958">
    <property type="component" value="Unassembled WGS sequence"/>
</dbReference>
<dbReference type="PANTHER" id="PTHR30071:SF1">
    <property type="entry name" value="CYTOCHROME B_B6 PROTEIN-RELATED"/>
    <property type="match status" value="1"/>
</dbReference>
<comment type="function">
    <text evidence="1">Required for the export of heme to the periplasm for the biogenesis of c-type cytochromes.</text>
</comment>
<evidence type="ECO:0000256" key="3">
    <source>
        <dbReference type="ARBA" id="ARBA00005840"/>
    </source>
</evidence>
<dbReference type="AlphaFoldDB" id="A0A4V6MFU4"/>
<dbReference type="GO" id="GO:0020037">
    <property type="term" value="F:heme binding"/>
    <property type="evidence" value="ECO:0007669"/>
    <property type="project" value="InterPro"/>
</dbReference>
<feature type="domain" description="Cytochrome c assembly protein" evidence="10">
    <location>
        <begin position="13"/>
        <end position="188"/>
    </location>
</feature>
<name>A0A4V6MFU4_9BACT</name>
<dbReference type="GO" id="GO:0005886">
    <property type="term" value="C:plasma membrane"/>
    <property type="evidence" value="ECO:0007669"/>
    <property type="project" value="TreeGrafter"/>
</dbReference>
<proteinExistence type="inferred from homology"/>
<feature type="transmembrane region" description="Helical" evidence="9">
    <location>
        <begin position="163"/>
        <end position="182"/>
    </location>
</feature>
<evidence type="ECO:0000256" key="7">
    <source>
        <dbReference type="ARBA" id="ARBA00022989"/>
    </source>
</evidence>
<evidence type="ECO:0000313" key="11">
    <source>
        <dbReference type="EMBL" id="RZU40846.1"/>
    </source>
</evidence>
<comment type="caution">
    <text evidence="11">The sequence shown here is derived from an EMBL/GenBank/DDBJ whole genome shotgun (WGS) entry which is preliminary data.</text>
</comment>